<dbReference type="PANTHER" id="PTHR31543">
    <property type="entry name" value="DYNEIN REGULATORY COMPLEX SUBUNIT 4"/>
    <property type="match status" value="1"/>
</dbReference>
<feature type="region of interest" description="Disordered" evidence="2">
    <location>
        <begin position="1"/>
        <end position="20"/>
    </location>
</feature>
<dbReference type="GO" id="GO:0005874">
    <property type="term" value="C:microtubule"/>
    <property type="evidence" value="ECO:0007669"/>
    <property type="project" value="TreeGrafter"/>
</dbReference>
<evidence type="ECO:0000313" key="5">
    <source>
        <dbReference type="Proteomes" id="UP000570595"/>
    </source>
</evidence>
<proteinExistence type="predicted"/>
<dbReference type="InterPro" id="IPR025593">
    <property type="entry name" value="GAS8_dom"/>
</dbReference>
<gene>
    <name evidence="4" type="primary">GAS8_1</name>
    <name evidence="4" type="ORF">FOZ61_002700</name>
</gene>
<dbReference type="Proteomes" id="UP000570595">
    <property type="component" value="Unassembled WGS sequence"/>
</dbReference>
<dbReference type="InterPro" id="IPR039308">
    <property type="entry name" value="GAS8"/>
</dbReference>
<comment type="caution">
    <text evidence="4">The sequence shown here is derived from an EMBL/GenBank/DDBJ whole genome shotgun (WGS) entry which is preliminary data.</text>
</comment>
<accession>A0A7J6LSC5</accession>
<name>A0A7J6LSC5_PEROL</name>
<evidence type="ECO:0000256" key="2">
    <source>
        <dbReference type="SAM" id="MobiDB-lite"/>
    </source>
</evidence>
<keyword evidence="1" id="KW-0175">Coiled coil</keyword>
<feature type="coiled-coil region" evidence="1">
    <location>
        <begin position="29"/>
        <end position="98"/>
    </location>
</feature>
<evidence type="ECO:0000259" key="3">
    <source>
        <dbReference type="Pfam" id="PF13851"/>
    </source>
</evidence>
<dbReference type="AlphaFoldDB" id="A0A7J6LSC5"/>
<feature type="coiled-coil region" evidence="1">
    <location>
        <begin position="400"/>
        <end position="430"/>
    </location>
</feature>
<organism evidence="4 5">
    <name type="scientific">Perkinsus olseni</name>
    <name type="common">Perkinsus atlanticus</name>
    <dbReference type="NCBI Taxonomy" id="32597"/>
    <lineage>
        <taxon>Eukaryota</taxon>
        <taxon>Sar</taxon>
        <taxon>Alveolata</taxon>
        <taxon>Perkinsozoa</taxon>
        <taxon>Perkinsea</taxon>
        <taxon>Perkinsida</taxon>
        <taxon>Perkinsidae</taxon>
        <taxon>Perkinsus</taxon>
    </lineage>
</organism>
<protein>
    <submittedName>
        <fullName evidence="4">Dynein regulatory complex subunit 4</fullName>
    </submittedName>
</protein>
<evidence type="ECO:0000313" key="4">
    <source>
        <dbReference type="EMBL" id="KAF4662133.1"/>
    </source>
</evidence>
<feature type="compositionally biased region" description="Basic residues" evidence="2">
    <location>
        <begin position="1"/>
        <end position="10"/>
    </location>
</feature>
<feature type="coiled-coil region" evidence="1">
    <location>
        <begin position="258"/>
        <end position="292"/>
    </location>
</feature>
<dbReference type="Pfam" id="PF13851">
    <property type="entry name" value="GAS"/>
    <property type="match status" value="1"/>
</dbReference>
<dbReference type="GO" id="GO:0005794">
    <property type="term" value="C:Golgi apparatus"/>
    <property type="evidence" value="ECO:0007669"/>
    <property type="project" value="TreeGrafter"/>
</dbReference>
<feature type="domain" description="Growth arrest-specific protein 8" evidence="3">
    <location>
        <begin position="216"/>
        <end position="410"/>
    </location>
</feature>
<dbReference type="GO" id="GO:0048870">
    <property type="term" value="P:cell motility"/>
    <property type="evidence" value="ECO:0007669"/>
    <property type="project" value="InterPro"/>
</dbReference>
<dbReference type="EMBL" id="JABAHT010000177">
    <property type="protein sequence ID" value="KAF4662133.1"/>
    <property type="molecule type" value="Genomic_DNA"/>
</dbReference>
<sequence length="450" mass="52669">MPPKKAKKAKKGTENDAQVPVDPALAARILALQKEARQIREEYTEDEKMYNQFLQEREKINYFWTGAKKTRNEREAELRNRERDLEDLQERNQIELKMFQQRLKHLRFHLVDQTIEQRIACEKASQQHAEATHLPREHEAFRAVRQTHVEAREAQNTSAAYLRALKLKQDERVLHLRQEYDKKARDLMQKYGLRMKTLRDEREKERKAELQRIEADKNRQDIKLYYGDITSSNLELIKRLKEEHAELKKREMADAKLMRELKRKNAALSEPLKRAKEDVEQLKDTYASFLEDKRKIGVLKEKIAEQEKALSRQSFQHAVLEQQTEAASAERNTVADKFQQMIYDVQQKSGLKNLLLERKLENIQDSIEVADTQVSEVMTSANGGSLGTAEGVSKKFETIMATKSDTITELQEERRKLQKAHAELVRAFEAKLAEYGVPREEMGFEPRLLA</sequence>
<reference evidence="4 5" key="1">
    <citation type="submission" date="2020-04" db="EMBL/GenBank/DDBJ databases">
        <title>Perkinsus olseni comparative genomics.</title>
        <authorList>
            <person name="Bogema D.R."/>
        </authorList>
    </citation>
    <scope>NUCLEOTIDE SEQUENCE [LARGE SCALE GENOMIC DNA]</scope>
    <source>
        <strain evidence="4">ATCC PRA-179</strain>
    </source>
</reference>
<evidence type="ECO:0000256" key="1">
    <source>
        <dbReference type="SAM" id="Coils"/>
    </source>
</evidence>
<dbReference type="OrthoDB" id="767661at2759"/>
<dbReference type="GO" id="GO:0031514">
    <property type="term" value="C:motile cilium"/>
    <property type="evidence" value="ECO:0007669"/>
    <property type="project" value="InterPro"/>
</dbReference>
<dbReference type="GO" id="GO:0031267">
    <property type="term" value="F:small GTPase binding"/>
    <property type="evidence" value="ECO:0007669"/>
    <property type="project" value="InterPro"/>
</dbReference>
<dbReference type="PANTHER" id="PTHR31543:SF1">
    <property type="entry name" value="HECT DOMAIN-CONTAINING PROTEIN"/>
    <property type="match status" value="1"/>
</dbReference>
<dbReference type="GO" id="GO:0008017">
    <property type="term" value="F:microtubule binding"/>
    <property type="evidence" value="ECO:0007669"/>
    <property type="project" value="InterPro"/>
</dbReference>